<feature type="DNA-binding region" description="H-T-H motif" evidence="2">
    <location>
        <begin position="33"/>
        <end position="52"/>
    </location>
</feature>
<feature type="domain" description="HTH tetR-type" evidence="3">
    <location>
        <begin position="10"/>
        <end position="70"/>
    </location>
</feature>
<evidence type="ECO:0000259" key="3">
    <source>
        <dbReference type="PROSITE" id="PS50977"/>
    </source>
</evidence>
<evidence type="ECO:0000256" key="1">
    <source>
        <dbReference type="ARBA" id="ARBA00023125"/>
    </source>
</evidence>
<protein>
    <submittedName>
        <fullName evidence="4">TetR family transcriptional regulator</fullName>
    </submittedName>
</protein>
<accession>A0A3D9JSP1</accession>
<dbReference type="Pfam" id="PF00440">
    <property type="entry name" value="TetR_N"/>
    <property type="match status" value="1"/>
</dbReference>
<dbReference type="GO" id="GO:0003677">
    <property type="term" value="F:DNA binding"/>
    <property type="evidence" value="ECO:0007669"/>
    <property type="project" value="UniProtKB-UniRule"/>
</dbReference>
<proteinExistence type="predicted"/>
<organism evidence="4 5">
    <name type="scientific">Cohnella phaseoli</name>
    <dbReference type="NCBI Taxonomy" id="456490"/>
    <lineage>
        <taxon>Bacteria</taxon>
        <taxon>Bacillati</taxon>
        <taxon>Bacillota</taxon>
        <taxon>Bacilli</taxon>
        <taxon>Bacillales</taxon>
        <taxon>Paenibacillaceae</taxon>
        <taxon>Cohnella</taxon>
    </lineage>
</organism>
<evidence type="ECO:0000313" key="4">
    <source>
        <dbReference type="EMBL" id="RED76950.1"/>
    </source>
</evidence>
<dbReference type="AlphaFoldDB" id="A0A3D9JSP1"/>
<sequence>MSETQCDPFFDKREKLVMRLMPYVQKYGFSPLKMDDAAKYMDISKATMYKYFASKDEIAECIIDKFVLFVSNQMLSEAPPTLSPEPLSQPSAEERKFYNESFTQAFKLTIKLSFYLTDVLLQDLNTTYPNLSSKLGQAVELCKNKLADYFDSGIQLGVFYPIHTRIYLTQVDLVFRKLLDPKWLMLQNITMKQALMDFYKMVKHQVFYEKWIDEDDSAIDLYFDKMIASMRAYD</sequence>
<dbReference type="OrthoDB" id="881297at2"/>
<dbReference type="EMBL" id="QRDZ01000010">
    <property type="protein sequence ID" value="RED76950.1"/>
    <property type="molecule type" value="Genomic_DNA"/>
</dbReference>
<evidence type="ECO:0000256" key="2">
    <source>
        <dbReference type="PROSITE-ProRule" id="PRU00335"/>
    </source>
</evidence>
<dbReference type="Gene3D" id="1.10.357.10">
    <property type="entry name" value="Tetracycline Repressor, domain 2"/>
    <property type="match status" value="1"/>
</dbReference>
<dbReference type="Proteomes" id="UP000256977">
    <property type="component" value="Unassembled WGS sequence"/>
</dbReference>
<dbReference type="InterPro" id="IPR009057">
    <property type="entry name" value="Homeodomain-like_sf"/>
</dbReference>
<gene>
    <name evidence="4" type="ORF">DFP98_110173</name>
</gene>
<dbReference type="SUPFAM" id="SSF46689">
    <property type="entry name" value="Homeodomain-like"/>
    <property type="match status" value="1"/>
</dbReference>
<name>A0A3D9JSP1_9BACL</name>
<comment type="caution">
    <text evidence="4">The sequence shown here is derived from an EMBL/GenBank/DDBJ whole genome shotgun (WGS) entry which is preliminary data.</text>
</comment>
<reference evidence="4 5" key="1">
    <citation type="submission" date="2018-07" db="EMBL/GenBank/DDBJ databases">
        <title>Genomic Encyclopedia of Type Strains, Phase III (KMG-III): the genomes of soil and plant-associated and newly described type strains.</title>
        <authorList>
            <person name="Whitman W."/>
        </authorList>
    </citation>
    <scope>NUCLEOTIDE SEQUENCE [LARGE SCALE GENOMIC DNA]</scope>
    <source>
        <strain evidence="4 5">CECT 7287</strain>
    </source>
</reference>
<keyword evidence="5" id="KW-1185">Reference proteome</keyword>
<dbReference type="PROSITE" id="PS50977">
    <property type="entry name" value="HTH_TETR_2"/>
    <property type="match status" value="1"/>
</dbReference>
<dbReference type="InterPro" id="IPR001647">
    <property type="entry name" value="HTH_TetR"/>
</dbReference>
<evidence type="ECO:0000313" key="5">
    <source>
        <dbReference type="Proteomes" id="UP000256977"/>
    </source>
</evidence>
<keyword evidence="1 2" id="KW-0238">DNA-binding</keyword>